<evidence type="ECO:0000256" key="1">
    <source>
        <dbReference type="SAM" id="MobiDB-lite"/>
    </source>
</evidence>
<reference evidence="2 3" key="1">
    <citation type="submission" date="2022-01" db="EMBL/GenBank/DDBJ databases">
        <authorList>
            <person name="Xiong W."/>
            <person name="Schranz E."/>
        </authorList>
    </citation>
    <scope>NUCLEOTIDE SEQUENCE [LARGE SCALE GENOMIC DNA]</scope>
</reference>
<proteinExistence type="predicted"/>
<dbReference type="InterPro" id="IPR004252">
    <property type="entry name" value="Probable_transposase_24"/>
</dbReference>
<gene>
    <name evidence="2" type="ORF">LVIROSA_LOCUS15366</name>
</gene>
<dbReference type="Pfam" id="PF03004">
    <property type="entry name" value="Transposase_24"/>
    <property type="match status" value="1"/>
</dbReference>
<name>A0AAU9MPZ2_9ASTR</name>
<dbReference type="EMBL" id="CAKMRJ010002223">
    <property type="protein sequence ID" value="CAH1428435.1"/>
    <property type="molecule type" value="Genomic_DNA"/>
</dbReference>
<accession>A0AAU9MPZ2</accession>
<sequence length="298" mass="33655">MSERGRASFSNLAGNTGGNLYRVVSSPDSNLRGSMGGNLQRGRTSLPNLGIADPQTNFAAVFSQVTPHGLQMIGGRGEERADNYYTQEDDCGINMQTPRHSNVEDTSGGSNVADSHGSELPLIHRDGKGFADHSIHGYIAEMAWDCLDHAWPRYKSIPREVVKQWFARFKTRYRWNSQEEGDIFDCFESVLKERFRERMGVVKKTSARMARKAGHTIHEINDSYQILQNFAPRPIHEDVWRRLCAYWDTDEWKKKSLIGKRNRSTSVDSGVTATYTGGSIGVSETRKRMKKLTGKDPY</sequence>
<feature type="region of interest" description="Disordered" evidence="1">
    <location>
        <begin position="1"/>
        <end position="20"/>
    </location>
</feature>
<keyword evidence="3" id="KW-1185">Reference proteome</keyword>
<dbReference type="AlphaFoldDB" id="A0AAU9MPZ2"/>
<evidence type="ECO:0000313" key="3">
    <source>
        <dbReference type="Proteomes" id="UP001157418"/>
    </source>
</evidence>
<comment type="caution">
    <text evidence="2">The sequence shown here is derived from an EMBL/GenBank/DDBJ whole genome shotgun (WGS) entry which is preliminary data.</text>
</comment>
<evidence type="ECO:0000313" key="2">
    <source>
        <dbReference type="EMBL" id="CAH1428435.1"/>
    </source>
</evidence>
<protein>
    <submittedName>
        <fullName evidence="2">Uncharacterized protein</fullName>
    </submittedName>
</protein>
<organism evidence="2 3">
    <name type="scientific">Lactuca virosa</name>
    <dbReference type="NCBI Taxonomy" id="75947"/>
    <lineage>
        <taxon>Eukaryota</taxon>
        <taxon>Viridiplantae</taxon>
        <taxon>Streptophyta</taxon>
        <taxon>Embryophyta</taxon>
        <taxon>Tracheophyta</taxon>
        <taxon>Spermatophyta</taxon>
        <taxon>Magnoliopsida</taxon>
        <taxon>eudicotyledons</taxon>
        <taxon>Gunneridae</taxon>
        <taxon>Pentapetalae</taxon>
        <taxon>asterids</taxon>
        <taxon>campanulids</taxon>
        <taxon>Asterales</taxon>
        <taxon>Asteraceae</taxon>
        <taxon>Cichorioideae</taxon>
        <taxon>Cichorieae</taxon>
        <taxon>Lactucinae</taxon>
        <taxon>Lactuca</taxon>
    </lineage>
</organism>
<dbReference type="Proteomes" id="UP001157418">
    <property type="component" value="Unassembled WGS sequence"/>
</dbReference>